<proteinExistence type="predicted"/>
<organism evidence="1 2">
    <name type="scientific">Prunus yedoensis var. nudiflora</name>
    <dbReference type="NCBI Taxonomy" id="2094558"/>
    <lineage>
        <taxon>Eukaryota</taxon>
        <taxon>Viridiplantae</taxon>
        <taxon>Streptophyta</taxon>
        <taxon>Embryophyta</taxon>
        <taxon>Tracheophyta</taxon>
        <taxon>Spermatophyta</taxon>
        <taxon>Magnoliopsida</taxon>
        <taxon>eudicotyledons</taxon>
        <taxon>Gunneridae</taxon>
        <taxon>Pentapetalae</taxon>
        <taxon>rosids</taxon>
        <taxon>fabids</taxon>
        <taxon>Rosales</taxon>
        <taxon>Rosaceae</taxon>
        <taxon>Amygdaloideae</taxon>
        <taxon>Amygdaleae</taxon>
        <taxon>Prunus</taxon>
    </lineage>
</organism>
<protein>
    <submittedName>
        <fullName evidence="1">Putative galacturonosyltransferase-like 9</fullName>
    </submittedName>
</protein>
<dbReference type="Proteomes" id="UP000250321">
    <property type="component" value="Unassembled WGS sequence"/>
</dbReference>
<comment type="caution">
    <text evidence="1">The sequence shown here is derived from an EMBL/GenBank/DDBJ whole genome shotgun (WGS) entry which is preliminary data.</text>
</comment>
<dbReference type="AlphaFoldDB" id="A0A314XR75"/>
<evidence type="ECO:0000313" key="1">
    <source>
        <dbReference type="EMBL" id="PQP94878.1"/>
    </source>
</evidence>
<keyword evidence="1" id="KW-0808">Transferase</keyword>
<gene>
    <name evidence="1" type="ORF">Pyn_04447</name>
</gene>
<dbReference type="OrthoDB" id="411524at2759"/>
<keyword evidence="2" id="KW-1185">Reference proteome</keyword>
<dbReference type="EMBL" id="PJQY01002299">
    <property type="protein sequence ID" value="PQP94878.1"/>
    <property type="molecule type" value="Genomic_DNA"/>
</dbReference>
<name>A0A314XR75_PRUYE</name>
<accession>A0A314XR75</accession>
<sequence length="104" mass="11772">MLRIFLKPLWRGVKRWGLVARVVGDRGRYKEISPSSSLRNASRFDGGDAFEFSSAVWARFSEASDYRNGAECAVLKNKELVSSRDPSLVHIAMTLNLVSQRIRI</sequence>
<dbReference type="GO" id="GO:0016740">
    <property type="term" value="F:transferase activity"/>
    <property type="evidence" value="ECO:0007669"/>
    <property type="project" value="UniProtKB-KW"/>
</dbReference>
<evidence type="ECO:0000313" key="2">
    <source>
        <dbReference type="Proteomes" id="UP000250321"/>
    </source>
</evidence>
<reference evidence="1 2" key="1">
    <citation type="submission" date="2018-02" db="EMBL/GenBank/DDBJ databases">
        <title>Draft genome of wild Prunus yedoensis var. nudiflora.</title>
        <authorList>
            <person name="Baek S."/>
            <person name="Kim J.-H."/>
            <person name="Choi K."/>
            <person name="Kim G.-B."/>
            <person name="Cho A."/>
            <person name="Jang H."/>
            <person name="Shin C.-H."/>
            <person name="Yu H.-J."/>
            <person name="Mun J.-H."/>
        </authorList>
    </citation>
    <scope>NUCLEOTIDE SEQUENCE [LARGE SCALE GENOMIC DNA]</scope>
    <source>
        <strain evidence="2">cv. Jeju island</strain>
        <tissue evidence="1">Leaf</tissue>
    </source>
</reference>